<dbReference type="Pfam" id="PF14291">
    <property type="entry name" value="DUF4371"/>
    <property type="match status" value="1"/>
</dbReference>
<dbReference type="AlphaFoldDB" id="A0A8B8FV44"/>
<dbReference type="SUPFAM" id="SSF53098">
    <property type="entry name" value="Ribonuclease H-like"/>
    <property type="match status" value="1"/>
</dbReference>
<evidence type="ECO:0000313" key="2">
    <source>
        <dbReference type="Proteomes" id="UP000694846"/>
    </source>
</evidence>
<name>A0A8B8FV44_9HEMI</name>
<dbReference type="PANTHER" id="PTHR45749:SF23">
    <property type="entry name" value="ZINC FINGER MYM-TYPE PROTEIN 1-LIKE"/>
    <property type="match status" value="1"/>
</dbReference>
<dbReference type="RefSeq" id="XP_025414849.1">
    <property type="nucleotide sequence ID" value="XM_025559064.1"/>
</dbReference>
<dbReference type="InterPro" id="IPR012337">
    <property type="entry name" value="RNaseH-like_sf"/>
</dbReference>
<accession>A0A8B8FV44</accession>
<evidence type="ECO:0000313" key="3">
    <source>
        <dbReference type="RefSeq" id="XP_025414849.1"/>
    </source>
</evidence>
<proteinExistence type="predicted"/>
<protein>
    <submittedName>
        <fullName evidence="3">Uncharacterized protein LOC112686669</fullName>
    </submittedName>
</protein>
<dbReference type="InterPro" id="IPR025398">
    <property type="entry name" value="DUF4371"/>
</dbReference>
<evidence type="ECO:0000259" key="1">
    <source>
        <dbReference type="Pfam" id="PF14291"/>
    </source>
</evidence>
<dbReference type="OrthoDB" id="6624135at2759"/>
<reference evidence="3" key="1">
    <citation type="submission" date="2025-08" db="UniProtKB">
        <authorList>
            <consortium name="RefSeq"/>
        </authorList>
    </citation>
    <scope>IDENTIFICATION</scope>
    <source>
        <tissue evidence="3">Whole body</tissue>
    </source>
</reference>
<keyword evidence="2" id="KW-1185">Reference proteome</keyword>
<dbReference type="Proteomes" id="UP000694846">
    <property type="component" value="Unplaced"/>
</dbReference>
<organism evidence="2 3">
    <name type="scientific">Sipha flava</name>
    <name type="common">yellow sugarcane aphid</name>
    <dbReference type="NCBI Taxonomy" id="143950"/>
    <lineage>
        <taxon>Eukaryota</taxon>
        <taxon>Metazoa</taxon>
        <taxon>Ecdysozoa</taxon>
        <taxon>Arthropoda</taxon>
        <taxon>Hexapoda</taxon>
        <taxon>Insecta</taxon>
        <taxon>Pterygota</taxon>
        <taxon>Neoptera</taxon>
        <taxon>Paraneoptera</taxon>
        <taxon>Hemiptera</taxon>
        <taxon>Sternorrhyncha</taxon>
        <taxon>Aphidomorpha</taxon>
        <taxon>Aphidoidea</taxon>
        <taxon>Aphididae</taxon>
        <taxon>Sipha</taxon>
    </lineage>
</organism>
<dbReference type="GeneID" id="112686669"/>
<sequence>MARKVRDSILDDLRTTGYFSLSVDSTPDRSHIDQLTVILRYVSPNDGLPIERFLTFLEIGNHTGESMAKMVHNYLINECKIDFSKCRGQSYDNAANMSGKYKGMQEIILKINKYAMYIPCAGHSLNLVGRAAVDCCLDASKVPKSLSKTRWEAQSIATNAILESYDGIISALHLRHIDTTQKGETRNQAINILNKMEEFEFMVMLYLWSYLLNEYHKTNSRNMFDHFEKKVKEKLPDVDYKKSKYTGRKRHINDDESDANYHYTYSCHFSEFFDLFELRFFEKIL</sequence>
<dbReference type="PANTHER" id="PTHR45749">
    <property type="match status" value="1"/>
</dbReference>
<gene>
    <name evidence="3" type="primary">LOC112686669</name>
</gene>
<feature type="domain" description="DUF4371" evidence="1">
    <location>
        <begin position="3"/>
        <end position="103"/>
    </location>
</feature>